<dbReference type="RefSeq" id="WP_203667645.1">
    <property type="nucleotide sequence ID" value="NZ_BONO01000005.1"/>
</dbReference>
<feature type="transmembrane region" description="Helical" evidence="2">
    <location>
        <begin position="98"/>
        <end position="119"/>
    </location>
</feature>
<feature type="domain" description="GGDEF" evidence="4">
    <location>
        <begin position="341"/>
        <end position="472"/>
    </location>
</feature>
<dbReference type="SMART" id="SM00267">
    <property type="entry name" value="GGDEF"/>
    <property type="match status" value="1"/>
</dbReference>
<dbReference type="InterPro" id="IPR035919">
    <property type="entry name" value="EAL_sf"/>
</dbReference>
<dbReference type="InterPro" id="IPR001633">
    <property type="entry name" value="EAL_dom"/>
</dbReference>
<dbReference type="InterPro" id="IPR050706">
    <property type="entry name" value="Cyclic-di-GMP_PDE-like"/>
</dbReference>
<dbReference type="PANTHER" id="PTHR33121">
    <property type="entry name" value="CYCLIC DI-GMP PHOSPHODIESTERASE PDEF"/>
    <property type="match status" value="1"/>
</dbReference>
<keyword evidence="6" id="KW-1185">Reference proteome</keyword>
<feature type="domain" description="EAL" evidence="3">
    <location>
        <begin position="503"/>
        <end position="761"/>
    </location>
</feature>
<evidence type="ECO:0008006" key="7">
    <source>
        <dbReference type="Google" id="ProtNLM"/>
    </source>
</evidence>
<dbReference type="SMART" id="SM00052">
    <property type="entry name" value="EAL"/>
    <property type="match status" value="1"/>
</dbReference>
<organism evidence="5 6">
    <name type="scientific">Cellulomonas pakistanensis</name>
    <dbReference type="NCBI Taxonomy" id="992287"/>
    <lineage>
        <taxon>Bacteria</taxon>
        <taxon>Bacillati</taxon>
        <taxon>Actinomycetota</taxon>
        <taxon>Actinomycetes</taxon>
        <taxon>Micrococcales</taxon>
        <taxon>Cellulomonadaceae</taxon>
        <taxon>Cellulomonas</taxon>
    </lineage>
</organism>
<dbReference type="Gene3D" id="3.20.20.450">
    <property type="entry name" value="EAL domain"/>
    <property type="match status" value="1"/>
</dbReference>
<feature type="transmembrane region" description="Helical" evidence="2">
    <location>
        <begin position="259"/>
        <end position="277"/>
    </location>
</feature>
<dbReference type="NCBIfam" id="TIGR00254">
    <property type="entry name" value="GGDEF"/>
    <property type="match status" value="1"/>
</dbReference>
<feature type="transmembrane region" description="Helical" evidence="2">
    <location>
        <begin position="72"/>
        <end position="92"/>
    </location>
</feature>
<evidence type="ECO:0000313" key="5">
    <source>
        <dbReference type="EMBL" id="GIG35607.1"/>
    </source>
</evidence>
<dbReference type="GO" id="GO:0071111">
    <property type="term" value="F:cyclic-guanylate-specific phosphodiesterase activity"/>
    <property type="evidence" value="ECO:0007669"/>
    <property type="project" value="InterPro"/>
</dbReference>
<dbReference type="SUPFAM" id="SSF55073">
    <property type="entry name" value="Nucleotide cyclase"/>
    <property type="match status" value="1"/>
</dbReference>
<feature type="transmembrane region" description="Helical" evidence="2">
    <location>
        <begin position="219"/>
        <end position="238"/>
    </location>
</feature>
<dbReference type="Pfam" id="PF00990">
    <property type="entry name" value="GGDEF"/>
    <property type="match status" value="1"/>
</dbReference>
<accession>A0A919U629</accession>
<gene>
    <name evidence="5" type="ORF">Cpa01nite_09880</name>
</gene>
<feature type="transmembrane region" description="Helical" evidence="2">
    <location>
        <begin position="195"/>
        <end position="213"/>
    </location>
</feature>
<dbReference type="CDD" id="cd01948">
    <property type="entry name" value="EAL"/>
    <property type="match status" value="1"/>
</dbReference>
<comment type="caution">
    <text evidence="5">The sequence shown here is derived from an EMBL/GenBank/DDBJ whole genome shotgun (WGS) entry which is preliminary data.</text>
</comment>
<dbReference type="Pfam" id="PF00563">
    <property type="entry name" value="EAL"/>
    <property type="match status" value="1"/>
</dbReference>
<dbReference type="PROSITE" id="PS50883">
    <property type="entry name" value="EAL"/>
    <property type="match status" value="1"/>
</dbReference>
<reference evidence="5" key="1">
    <citation type="submission" date="2021-01" db="EMBL/GenBank/DDBJ databases">
        <title>Whole genome shotgun sequence of Cellulomonas pakistanensis NBRC 110800.</title>
        <authorList>
            <person name="Komaki H."/>
            <person name="Tamura T."/>
        </authorList>
    </citation>
    <scope>NUCLEOTIDE SEQUENCE</scope>
    <source>
        <strain evidence="5">NBRC 110800</strain>
    </source>
</reference>
<evidence type="ECO:0000259" key="4">
    <source>
        <dbReference type="PROSITE" id="PS50887"/>
    </source>
</evidence>
<dbReference type="SUPFAM" id="SSF141868">
    <property type="entry name" value="EAL domain-like"/>
    <property type="match status" value="1"/>
</dbReference>
<feature type="transmembrane region" description="Helical" evidence="2">
    <location>
        <begin position="131"/>
        <end position="149"/>
    </location>
</feature>
<keyword evidence="2" id="KW-0472">Membrane</keyword>
<evidence type="ECO:0000313" key="6">
    <source>
        <dbReference type="Proteomes" id="UP000642125"/>
    </source>
</evidence>
<dbReference type="PROSITE" id="PS50887">
    <property type="entry name" value="GGDEF"/>
    <property type="match status" value="1"/>
</dbReference>
<dbReference type="PANTHER" id="PTHR33121:SF79">
    <property type="entry name" value="CYCLIC DI-GMP PHOSPHODIESTERASE PDED-RELATED"/>
    <property type="match status" value="1"/>
</dbReference>
<feature type="region of interest" description="Disordered" evidence="1">
    <location>
        <begin position="495"/>
        <end position="519"/>
    </location>
</feature>
<dbReference type="Gene3D" id="3.30.70.270">
    <property type="match status" value="1"/>
</dbReference>
<feature type="transmembrane region" description="Helical" evidence="2">
    <location>
        <begin position="39"/>
        <end position="60"/>
    </location>
</feature>
<dbReference type="InterPro" id="IPR029787">
    <property type="entry name" value="Nucleotide_cyclase"/>
</dbReference>
<dbReference type="CDD" id="cd01949">
    <property type="entry name" value="GGDEF"/>
    <property type="match status" value="1"/>
</dbReference>
<evidence type="ECO:0000256" key="1">
    <source>
        <dbReference type="SAM" id="MobiDB-lite"/>
    </source>
</evidence>
<dbReference type="AlphaFoldDB" id="A0A919U629"/>
<dbReference type="InterPro" id="IPR043128">
    <property type="entry name" value="Rev_trsase/Diguanyl_cyclase"/>
</dbReference>
<dbReference type="Proteomes" id="UP000642125">
    <property type="component" value="Unassembled WGS sequence"/>
</dbReference>
<proteinExistence type="predicted"/>
<evidence type="ECO:0000259" key="3">
    <source>
        <dbReference type="PROSITE" id="PS50883"/>
    </source>
</evidence>
<evidence type="ECO:0000256" key="2">
    <source>
        <dbReference type="SAM" id="Phobius"/>
    </source>
</evidence>
<keyword evidence="2" id="KW-0812">Transmembrane</keyword>
<keyword evidence="2" id="KW-1133">Transmembrane helix</keyword>
<dbReference type="EMBL" id="BONO01000005">
    <property type="protein sequence ID" value="GIG35607.1"/>
    <property type="molecule type" value="Genomic_DNA"/>
</dbReference>
<sequence>MTTTSPPRVTRRRTRTAVLLGVSAALAAAALVLRGTASVTLTAAASAGAALAGGLLGGAARHRDGDHVTWRWIGVAAWGLAAGLGGEAVVAATGGPRGVAFTAGAALTAAALYHGLVHWNRIRTELSDPGDWLNGVSAAAALLALGNLLVRADPGSEAWWAAQLGLVRLAALLVALGTAGTIVTIAGLRRDLRAWAFAAGLAAVASVEAAALLVGPTTAPRSVVVAGWAALVLLLAVLRVGRARALPPREAASEDTTSGAVVVMGAGVGILVVDALVPGDQPVSSVLAAVAAVGGGARVLRLVTDLAQLAAVRQEARTDPLTGVANRRALVEQAGALASRPRGALLVVDLDRFKEVNDRFGHAVGDGVIRSAAARLQGAVGGRGVVARLGGDEFAVALDDADAETAVAIARDLLRELTRPIGVEGRVVRLEASIGVATTAVGARDAAGLLRRADAAMYDAKQAGGGVRLYDRESDARAHEERRLVDALRHALGDDRRAPGADRHAAGGDRRAAGGDRRAGHGRIAVHLQPQVDLDDGRVVAAEALVRWEHPERGVLPPAVFLGLAEEHGLMGRLTAEVLEQAARAAAAWDTEGQPVRVAVNLSTSCLEEPGLVGVVEGALARSGLPADRLVLEITETSLMHDPDRAVEMTHRLANLGIGLSIDDYGTGYSSLAYLNDLPAEELKLDRSFTARALADPRTRAIVAGTVELAHHLGLRLVAEGVEDRETEELLRELGCDRVQGYLHARPMPAEAFARWLRDRSTAGRPHAPLAVEGVA</sequence>
<protein>
    <recommendedName>
        <fullName evidence="7">GGDEF-domain containing protein</fullName>
    </recommendedName>
</protein>
<feature type="transmembrane region" description="Helical" evidence="2">
    <location>
        <begin position="169"/>
        <end position="188"/>
    </location>
</feature>
<dbReference type="InterPro" id="IPR000160">
    <property type="entry name" value="GGDEF_dom"/>
</dbReference>
<name>A0A919U629_9CELL</name>